<dbReference type="STRING" id="1198245.SAMN05444858_111149"/>
<dbReference type="InterPro" id="IPR008910">
    <property type="entry name" value="MSC_TM_helix"/>
</dbReference>
<feature type="transmembrane region" description="Helical" evidence="2">
    <location>
        <begin position="76"/>
        <end position="97"/>
    </location>
</feature>
<feature type="transmembrane region" description="Helical" evidence="2">
    <location>
        <begin position="145"/>
        <end position="167"/>
    </location>
</feature>
<feature type="transmembrane region" description="Helical" evidence="2">
    <location>
        <begin position="109"/>
        <end position="133"/>
    </location>
</feature>
<keyword evidence="2" id="KW-0472">Membrane</keyword>
<feature type="region of interest" description="Disordered" evidence="1">
    <location>
        <begin position="223"/>
        <end position="329"/>
    </location>
</feature>
<name>A0A1N7BQX8_9ACTN</name>
<gene>
    <name evidence="3" type="ORF">SAMN05444858_111149</name>
</gene>
<feature type="transmembrane region" description="Helical" evidence="2">
    <location>
        <begin position="23"/>
        <end position="41"/>
    </location>
</feature>
<proteinExistence type="predicted"/>
<organism evidence="3 4">
    <name type="scientific">Micromonospora avicenniae</name>
    <dbReference type="NCBI Taxonomy" id="1198245"/>
    <lineage>
        <taxon>Bacteria</taxon>
        <taxon>Bacillati</taxon>
        <taxon>Actinomycetota</taxon>
        <taxon>Actinomycetes</taxon>
        <taxon>Micromonosporales</taxon>
        <taxon>Micromonosporaceae</taxon>
        <taxon>Micromonospora</taxon>
    </lineage>
</organism>
<evidence type="ECO:0000313" key="4">
    <source>
        <dbReference type="Proteomes" id="UP000186004"/>
    </source>
</evidence>
<dbReference type="Gene3D" id="1.10.287.1260">
    <property type="match status" value="1"/>
</dbReference>
<reference evidence="3 4" key="1">
    <citation type="submission" date="2017-01" db="EMBL/GenBank/DDBJ databases">
        <authorList>
            <person name="Mah S.A."/>
            <person name="Swanson W.J."/>
            <person name="Moy G.W."/>
            <person name="Vacquier V.D."/>
        </authorList>
    </citation>
    <scope>NUCLEOTIDE SEQUENCE [LARGE SCALE GENOMIC DNA]</scope>
    <source>
        <strain evidence="3 4">DSM 45758</strain>
    </source>
</reference>
<protein>
    <submittedName>
        <fullName evidence="3">Conserved TM helix</fullName>
    </submittedName>
</protein>
<keyword evidence="2" id="KW-1133">Transmembrane helix</keyword>
<keyword evidence="4" id="KW-1185">Reference proteome</keyword>
<keyword evidence="2" id="KW-0812">Transmembrane</keyword>
<dbReference type="RefSeq" id="WP_076471624.1">
    <property type="nucleotide sequence ID" value="NZ_FTNF01000011.1"/>
</dbReference>
<evidence type="ECO:0000313" key="3">
    <source>
        <dbReference type="EMBL" id="SIR53738.1"/>
    </source>
</evidence>
<dbReference type="EMBL" id="FTNF01000011">
    <property type="protein sequence ID" value="SIR53738.1"/>
    <property type="molecule type" value="Genomic_DNA"/>
</dbReference>
<sequence length="329" mass="34485">MRDNVGDAVGDALRSVMLFVPKAVAFVAILVVGWFVAKAALKIVNRILERVGFDRAVERGGLRRALNRARYDASGIVAKLVQYGLLLVTLQLAFGIWGPNPVSDLIAGVIAWLPRAFVAIVIVVVAAAIASAVKDVVGGALGGLSYGRALGTIAYVFVLGLGVVAALNQIGVATTVTTPVLITVLATVGGILVVGVGGGLVRPMQSRWETWLTRAEQESHSIATHARAYRADRRDAAAQERRRSDAAAAPASPVADPDATQATRPADPEETQVVTRPADSDATQVVARPDDPDATQATPSGVPLPAQRTADDSEATVVIPPLEPRPDHR</sequence>
<evidence type="ECO:0000256" key="1">
    <source>
        <dbReference type="SAM" id="MobiDB-lite"/>
    </source>
</evidence>
<dbReference type="Pfam" id="PF05552">
    <property type="entry name" value="MS_channel_1st_1"/>
    <property type="match status" value="2"/>
</dbReference>
<feature type="compositionally biased region" description="Basic and acidic residues" evidence="1">
    <location>
        <begin position="229"/>
        <end position="245"/>
    </location>
</feature>
<accession>A0A1N7BQX8</accession>
<dbReference type="AlphaFoldDB" id="A0A1N7BQX8"/>
<evidence type="ECO:0000256" key="2">
    <source>
        <dbReference type="SAM" id="Phobius"/>
    </source>
</evidence>
<feature type="compositionally biased region" description="Low complexity" evidence="1">
    <location>
        <begin position="246"/>
        <end position="259"/>
    </location>
</feature>
<dbReference type="OrthoDB" id="5184470at2"/>
<dbReference type="Proteomes" id="UP000186004">
    <property type="component" value="Unassembled WGS sequence"/>
</dbReference>
<feature type="transmembrane region" description="Helical" evidence="2">
    <location>
        <begin position="179"/>
        <end position="201"/>
    </location>
</feature>